<comment type="similarity">
    <text evidence="2 5">Belongs to the 1-acyl-sn-glycerol-3-phosphate acyltransferase family.</text>
</comment>
<evidence type="ECO:0000259" key="7">
    <source>
        <dbReference type="SMART" id="SM00563"/>
    </source>
</evidence>
<keyword evidence="5" id="KW-0594">Phospholipid biosynthesis</keyword>
<dbReference type="GO" id="GO:0016020">
    <property type="term" value="C:membrane"/>
    <property type="evidence" value="ECO:0007669"/>
    <property type="project" value="InterPro"/>
</dbReference>
<keyword evidence="6" id="KW-0812">Transmembrane</keyword>
<evidence type="ECO:0000256" key="2">
    <source>
        <dbReference type="ARBA" id="ARBA00008655"/>
    </source>
</evidence>
<evidence type="ECO:0000256" key="3">
    <source>
        <dbReference type="ARBA" id="ARBA00022679"/>
    </source>
</evidence>
<reference evidence="8" key="1">
    <citation type="submission" date="2014-07" db="EMBL/GenBank/DDBJ databases">
        <authorList>
            <person name="Martin A.A"/>
            <person name="De Silva N."/>
        </authorList>
    </citation>
    <scope>NUCLEOTIDE SEQUENCE</scope>
</reference>
<accession>A0A0K0FL91</accession>
<evidence type="ECO:0000256" key="6">
    <source>
        <dbReference type="SAM" id="Phobius"/>
    </source>
</evidence>
<keyword evidence="3 5" id="KW-0808">Transferase</keyword>
<dbReference type="PANTHER" id="PTHR10434:SF11">
    <property type="entry name" value="1-ACYL-SN-GLYCEROL-3-PHOSPHATE ACYLTRANSFERASE"/>
    <property type="match status" value="1"/>
</dbReference>
<evidence type="ECO:0000313" key="9">
    <source>
        <dbReference type="WBParaSite" id="SVE_0980600.1"/>
    </source>
</evidence>
<evidence type="ECO:0000313" key="8">
    <source>
        <dbReference type="Proteomes" id="UP000035680"/>
    </source>
</evidence>
<dbReference type="WBParaSite" id="SVE_0980600.1">
    <property type="protein sequence ID" value="SVE_0980600.1"/>
    <property type="gene ID" value="SVE_0980600"/>
</dbReference>
<sequence>MLGIYINMFLAAWIYVLICGPYVYMKDCGVHLSFYVNSLLSWWAGIKVEVRNQKLLDEFDGPAILLSNHQSSIDMIVLGHYMPTKCVILSKKSLKYIPGINFAAMLSHSIFVDRGNKEDAQKSLDNCCKIIKNGNFKCFIYPEGTRNHGHGLLPFKKGAFNIAVNGQIPIIPCVISDYANFYSKPKKYFKSNGKVIVDVLNPIPTTGLTHDDVPELVEKVRNIMIESYERISSELMPNKKTE</sequence>
<feature type="transmembrane region" description="Helical" evidence="6">
    <location>
        <begin position="6"/>
        <end position="25"/>
    </location>
</feature>
<organism evidence="8 9">
    <name type="scientific">Strongyloides venezuelensis</name>
    <name type="common">Threadworm</name>
    <dbReference type="NCBI Taxonomy" id="75913"/>
    <lineage>
        <taxon>Eukaryota</taxon>
        <taxon>Metazoa</taxon>
        <taxon>Ecdysozoa</taxon>
        <taxon>Nematoda</taxon>
        <taxon>Chromadorea</taxon>
        <taxon>Rhabditida</taxon>
        <taxon>Tylenchina</taxon>
        <taxon>Panagrolaimomorpha</taxon>
        <taxon>Strongyloidoidea</taxon>
        <taxon>Strongyloididae</taxon>
        <taxon>Strongyloides</taxon>
    </lineage>
</organism>
<comment type="domain">
    <text evidence="5">The HXXXXD motif is essential for acyltransferase activity and may constitute the binding site for the phosphate moiety of the glycerol-3-phosphate.</text>
</comment>
<keyword evidence="6" id="KW-0472">Membrane</keyword>
<keyword evidence="5" id="KW-0444">Lipid biosynthesis</keyword>
<dbReference type="InterPro" id="IPR002123">
    <property type="entry name" value="Plipid/glycerol_acylTrfase"/>
</dbReference>
<dbReference type="GO" id="GO:0005783">
    <property type="term" value="C:endoplasmic reticulum"/>
    <property type="evidence" value="ECO:0007669"/>
    <property type="project" value="TreeGrafter"/>
</dbReference>
<keyword evidence="4 5" id="KW-0012">Acyltransferase</keyword>
<dbReference type="GO" id="GO:0006654">
    <property type="term" value="P:phosphatidic acid biosynthetic process"/>
    <property type="evidence" value="ECO:0007669"/>
    <property type="project" value="TreeGrafter"/>
</dbReference>
<comment type="pathway">
    <text evidence="1">Phospholipid metabolism; CDP-diacylglycerol biosynthesis; CDP-diacylglycerol from sn-glycerol 3-phosphate: step 2/3.</text>
</comment>
<evidence type="ECO:0000256" key="5">
    <source>
        <dbReference type="RuleBase" id="RU361267"/>
    </source>
</evidence>
<dbReference type="Proteomes" id="UP000035680">
    <property type="component" value="Unassembled WGS sequence"/>
</dbReference>
<comment type="catalytic activity">
    <reaction evidence="5">
        <text>a 1-acyl-sn-glycero-3-phosphate + an acyl-CoA = a 1,2-diacyl-sn-glycero-3-phosphate + CoA</text>
        <dbReference type="Rhea" id="RHEA:19709"/>
        <dbReference type="ChEBI" id="CHEBI:57287"/>
        <dbReference type="ChEBI" id="CHEBI:57970"/>
        <dbReference type="ChEBI" id="CHEBI:58342"/>
        <dbReference type="ChEBI" id="CHEBI:58608"/>
        <dbReference type="EC" id="2.3.1.51"/>
    </reaction>
</comment>
<feature type="domain" description="Phospholipid/glycerol acyltransferase" evidence="7">
    <location>
        <begin position="63"/>
        <end position="178"/>
    </location>
</feature>
<protein>
    <recommendedName>
        <fullName evidence="5">1-acyl-sn-glycerol-3-phosphate acyltransferase</fullName>
        <ecNumber evidence="5">2.3.1.51</ecNumber>
    </recommendedName>
</protein>
<dbReference type="SMART" id="SM00563">
    <property type="entry name" value="PlsC"/>
    <property type="match status" value="1"/>
</dbReference>
<keyword evidence="5" id="KW-1208">Phospholipid metabolism</keyword>
<proteinExistence type="inferred from homology"/>
<dbReference type="PANTHER" id="PTHR10434">
    <property type="entry name" value="1-ACYL-SN-GLYCEROL-3-PHOSPHATE ACYLTRANSFERASE"/>
    <property type="match status" value="1"/>
</dbReference>
<dbReference type="Pfam" id="PF01553">
    <property type="entry name" value="Acyltransferase"/>
    <property type="match status" value="1"/>
</dbReference>
<dbReference type="NCBIfam" id="TIGR00530">
    <property type="entry name" value="AGP_acyltrn"/>
    <property type="match status" value="1"/>
</dbReference>
<evidence type="ECO:0000256" key="4">
    <source>
        <dbReference type="ARBA" id="ARBA00023315"/>
    </source>
</evidence>
<dbReference type="InterPro" id="IPR004552">
    <property type="entry name" value="AGP_acyltrans"/>
</dbReference>
<dbReference type="SUPFAM" id="SSF69593">
    <property type="entry name" value="Glycerol-3-phosphate (1)-acyltransferase"/>
    <property type="match status" value="1"/>
</dbReference>
<keyword evidence="5" id="KW-0443">Lipid metabolism</keyword>
<dbReference type="STRING" id="75913.A0A0K0FL91"/>
<dbReference type="CDD" id="cd07989">
    <property type="entry name" value="LPLAT_AGPAT-like"/>
    <property type="match status" value="1"/>
</dbReference>
<evidence type="ECO:0000256" key="1">
    <source>
        <dbReference type="ARBA" id="ARBA00004728"/>
    </source>
</evidence>
<keyword evidence="6" id="KW-1133">Transmembrane helix</keyword>
<name>A0A0K0FL91_STRVS</name>
<dbReference type="AlphaFoldDB" id="A0A0K0FL91"/>
<dbReference type="EC" id="2.3.1.51" evidence="5"/>
<keyword evidence="8" id="KW-1185">Reference proteome</keyword>
<reference evidence="9" key="2">
    <citation type="submission" date="2015-08" db="UniProtKB">
        <authorList>
            <consortium name="WormBaseParasite"/>
        </authorList>
    </citation>
    <scope>IDENTIFICATION</scope>
</reference>
<dbReference type="GO" id="GO:0003841">
    <property type="term" value="F:1-acylglycerol-3-phosphate O-acyltransferase activity"/>
    <property type="evidence" value="ECO:0007669"/>
    <property type="project" value="UniProtKB-UniRule"/>
</dbReference>